<proteinExistence type="predicted"/>
<evidence type="ECO:0000313" key="3">
    <source>
        <dbReference type="Proteomes" id="UP001465976"/>
    </source>
</evidence>
<evidence type="ECO:0000256" key="1">
    <source>
        <dbReference type="SAM" id="MobiDB-lite"/>
    </source>
</evidence>
<feature type="compositionally biased region" description="Low complexity" evidence="1">
    <location>
        <begin position="1"/>
        <end position="10"/>
    </location>
</feature>
<dbReference type="Proteomes" id="UP001465976">
    <property type="component" value="Unassembled WGS sequence"/>
</dbReference>
<reference evidence="2 3" key="1">
    <citation type="submission" date="2024-02" db="EMBL/GenBank/DDBJ databases">
        <title>A draft genome for the cacao thread blight pathogen Marasmius crinis-equi.</title>
        <authorList>
            <person name="Cohen S.P."/>
            <person name="Baruah I.K."/>
            <person name="Amoako-Attah I."/>
            <person name="Bukari Y."/>
            <person name="Meinhardt L.W."/>
            <person name="Bailey B.A."/>
        </authorList>
    </citation>
    <scope>NUCLEOTIDE SEQUENCE [LARGE SCALE GENOMIC DNA]</scope>
    <source>
        <strain evidence="2 3">GH-76</strain>
    </source>
</reference>
<gene>
    <name evidence="2" type="ORF">V5O48_015875</name>
</gene>
<keyword evidence="3" id="KW-1185">Reference proteome</keyword>
<sequence>MAGSVIEIPSSPEPSSPASTSKTSSSRKRPRTAETNTEACKACDGSGRVSKKAKKGKKESEPSRWPWINKCKPELRFKNTKLEFYNCGGRVFSATGKTMEDRLDKLEKWLAECEGDETTHPEYGSY</sequence>
<protein>
    <submittedName>
        <fullName evidence="2">Uncharacterized protein</fullName>
    </submittedName>
</protein>
<comment type="caution">
    <text evidence="2">The sequence shown here is derived from an EMBL/GenBank/DDBJ whole genome shotgun (WGS) entry which is preliminary data.</text>
</comment>
<dbReference type="EMBL" id="JBAHYK010001997">
    <property type="protein sequence ID" value="KAL0566141.1"/>
    <property type="molecule type" value="Genomic_DNA"/>
</dbReference>
<evidence type="ECO:0000313" key="2">
    <source>
        <dbReference type="EMBL" id="KAL0566141.1"/>
    </source>
</evidence>
<name>A0ABR3ETA0_9AGAR</name>
<feature type="region of interest" description="Disordered" evidence="1">
    <location>
        <begin position="1"/>
        <end position="64"/>
    </location>
</feature>
<accession>A0ABR3ETA0</accession>
<organism evidence="2 3">
    <name type="scientific">Marasmius crinis-equi</name>
    <dbReference type="NCBI Taxonomy" id="585013"/>
    <lineage>
        <taxon>Eukaryota</taxon>
        <taxon>Fungi</taxon>
        <taxon>Dikarya</taxon>
        <taxon>Basidiomycota</taxon>
        <taxon>Agaricomycotina</taxon>
        <taxon>Agaricomycetes</taxon>
        <taxon>Agaricomycetidae</taxon>
        <taxon>Agaricales</taxon>
        <taxon>Marasmiineae</taxon>
        <taxon>Marasmiaceae</taxon>
        <taxon>Marasmius</taxon>
    </lineage>
</organism>